<accession>A0A6N7KUJ9</accession>
<reference evidence="1 2" key="1">
    <citation type="submission" date="2019-09" db="EMBL/GenBank/DDBJ databases">
        <title>Genome Sequences of Streptomyces kaniharaensis ATCC 21070.</title>
        <authorList>
            <person name="Zhu W."/>
            <person name="De Crecy-Lagard V."/>
            <person name="Richards N.G."/>
        </authorList>
    </citation>
    <scope>NUCLEOTIDE SEQUENCE [LARGE SCALE GENOMIC DNA]</scope>
    <source>
        <strain evidence="1 2">SF-557</strain>
    </source>
</reference>
<protein>
    <submittedName>
        <fullName evidence="1">Helix-turn-helix domain-containing protein</fullName>
    </submittedName>
</protein>
<sequence>MNGREQAGIMPDRPRALSANARALYLATIEGNGKAARREDSPQEAASFDELVTLGLLVPDMDEPGLYAAVDPAQLSNRMSLTWQRQALDLLTRAVALPADLGDLAEAFHSRGQEGGPIEYVRGKALINQRILQAQADGPDEALAMQPGGPRPPEVLAAGLDYDFARLKMGASMRTIYHASTRYHQPTRDYVATLSAAGWQFRTLDEPYTRLIIIDRRLAVIPAADDMDLAAFIHDQYVIEYLVEEVFERNWSRALEFDGATTVPQQVVSRLRQTIIDLLLAGTNHRVIARRLGISERTLARHLAEMREDYNVESLFQLGYVLGRATPGHDEQPEATES</sequence>
<organism evidence="1 2">
    <name type="scientific">Streptomyces kaniharaensis</name>
    <dbReference type="NCBI Taxonomy" id="212423"/>
    <lineage>
        <taxon>Bacteria</taxon>
        <taxon>Bacillati</taxon>
        <taxon>Actinomycetota</taxon>
        <taxon>Actinomycetes</taxon>
        <taxon>Kitasatosporales</taxon>
        <taxon>Streptomycetaceae</taxon>
        <taxon>Streptomyces</taxon>
    </lineage>
</organism>
<evidence type="ECO:0000313" key="2">
    <source>
        <dbReference type="Proteomes" id="UP000450000"/>
    </source>
</evidence>
<dbReference type="Pfam" id="PF13384">
    <property type="entry name" value="HTH_23"/>
    <property type="match status" value="1"/>
</dbReference>
<dbReference type="InterPro" id="IPR051797">
    <property type="entry name" value="TrmB-like"/>
</dbReference>
<evidence type="ECO:0000313" key="1">
    <source>
        <dbReference type="EMBL" id="MQS13273.1"/>
    </source>
</evidence>
<keyword evidence="2" id="KW-1185">Reference proteome</keyword>
<dbReference type="SUPFAM" id="SSF46689">
    <property type="entry name" value="Homeodomain-like"/>
    <property type="match status" value="1"/>
</dbReference>
<dbReference type="PANTHER" id="PTHR34293:SF1">
    <property type="entry name" value="HTH-TYPE TRANSCRIPTIONAL REGULATOR TRMBL2"/>
    <property type="match status" value="1"/>
</dbReference>
<comment type="caution">
    <text evidence="1">The sequence shown here is derived from an EMBL/GenBank/DDBJ whole genome shotgun (WGS) entry which is preliminary data.</text>
</comment>
<dbReference type="InterPro" id="IPR009057">
    <property type="entry name" value="Homeodomain-like_sf"/>
</dbReference>
<dbReference type="Proteomes" id="UP000450000">
    <property type="component" value="Unassembled WGS sequence"/>
</dbReference>
<dbReference type="OrthoDB" id="4307453at2"/>
<dbReference type="Gene3D" id="1.10.10.10">
    <property type="entry name" value="Winged helix-like DNA-binding domain superfamily/Winged helix DNA-binding domain"/>
    <property type="match status" value="1"/>
</dbReference>
<dbReference type="InterPro" id="IPR036388">
    <property type="entry name" value="WH-like_DNA-bd_sf"/>
</dbReference>
<name>A0A6N7KUJ9_9ACTN</name>
<dbReference type="RefSeq" id="WP_153461478.1">
    <property type="nucleotide sequence ID" value="NZ_WBOF01000001.1"/>
</dbReference>
<gene>
    <name evidence="1" type="ORF">F7Q99_13515</name>
</gene>
<dbReference type="PANTHER" id="PTHR34293">
    <property type="entry name" value="HTH-TYPE TRANSCRIPTIONAL REGULATOR TRMBL2"/>
    <property type="match status" value="1"/>
</dbReference>
<proteinExistence type="predicted"/>
<dbReference type="AlphaFoldDB" id="A0A6N7KUJ9"/>
<dbReference type="EMBL" id="WBOF01000001">
    <property type="protein sequence ID" value="MQS13273.1"/>
    <property type="molecule type" value="Genomic_DNA"/>
</dbReference>